<name>A0A8S4QQ43_9NEOP</name>
<keyword evidence="3" id="KW-1185">Reference proteome</keyword>
<proteinExistence type="predicted"/>
<gene>
    <name evidence="2" type="primary">jg5670</name>
    <name evidence="2" type="ORF">PAEG_LOCUS5274</name>
</gene>
<dbReference type="AlphaFoldDB" id="A0A8S4QQ43"/>
<accession>A0A8S4QQ43</accession>
<dbReference type="EMBL" id="CAKXAJ010017978">
    <property type="protein sequence ID" value="CAH2217362.1"/>
    <property type="molecule type" value="Genomic_DNA"/>
</dbReference>
<evidence type="ECO:0000313" key="3">
    <source>
        <dbReference type="Proteomes" id="UP000838756"/>
    </source>
</evidence>
<protein>
    <submittedName>
        <fullName evidence="2">Jg5670 protein</fullName>
    </submittedName>
</protein>
<reference evidence="2" key="1">
    <citation type="submission" date="2022-03" db="EMBL/GenBank/DDBJ databases">
        <authorList>
            <person name="Lindestad O."/>
        </authorList>
    </citation>
    <scope>NUCLEOTIDE SEQUENCE</scope>
</reference>
<comment type="caution">
    <text evidence="2">The sequence shown here is derived from an EMBL/GenBank/DDBJ whole genome shotgun (WGS) entry which is preliminary data.</text>
</comment>
<organism evidence="2 3">
    <name type="scientific">Pararge aegeria aegeria</name>
    <dbReference type="NCBI Taxonomy" id="348720"/>
    <lineage>
        <taxon>Eukaryota</taxon>
        <taxon>Metazoa</taxon>
        <taxon>Ecdysozoa</taxon>
        <taxon>Arthropoda</taxon>
        <taxon>Hexapoda</taxon>
        <taxon>Insecta</taxon>
        <taxon>Pterygota</taxon>
        <taxon>Neoptera</taxon>
        <taxon>Endopterygota</taxon>
        <taxon>Lepidoptera</taxon>
        <taxon>Glossata</taxon>
        <taxon>Ditrysia</taxon>
        <taxon>Papilionoidea</taxon>
        <taxon>Nymphalidae</taxon>
        <taxon>Satyrinae</taxon>
        <taxon>Satyrini</taxon>
        <taxon>Parargina</taxon>
        <taxon>Pararge</taxon>
    </lineage>
</organism>
<evidence type="ECO:0000313" key="2">
    <source>
        <dbReference type="EMBL" id="CAH2217362.1"/>
    </source>
</evidence>
<evidence type="ECO:0000256" key="1">
    <source>
        <dbReference type="SAM" id="SignalP"/>
    </source>
</evidence>
<feature type="signal peptide" evidence="1">
    <location>
        <begin position="1"/>
        <end position="19"/>
    </location>
</feature>
<feature type="chain" id="PRO_5035792904" evidence="1">
    <location>
        <begin position="20"/>
        <end position="112"/>
    </location>
</feature>
<feature type="non-terminal residue" evidence="2">
    <location>
        <position position="1"/>
    </location>
</feature>
<dbReference type="Proteomes" id="UP000838756">
    <property type="component" value="Unassembled WGS sequence"/>
</dbReference>
<keyword evidence="1" id="KW-0732">Signal</keyword>
<sequence>AAAGLALVVVLALVRVRDAAVVQRRRIVERAQLLVERARQGRHQVSGSYNKASALGSIRVAARETLARKRLVRVALGAWMDDMSGVCTARCDAASDARAPEAVRTAAADQKR</sequence>